<dbReference type="Pfam" id="PF03193">
    <property type="entry name" value="RsgA_GTPase"/>
    <property type="match status" value="1"/>
</dbReference>
<dbReference type="SUPFAM" id="SSF52540">
    <property type="entry name" value="P-loop containing nucleoside triphosphate hydrolases"/>
    <property type="match status" value="1"/>
</dbReference>
<dbReference type="InterPro" id="IPR027417">
    <property type="entry name" value="P-loop_NTPase"/>
</dbReference>
<evidence type="ECO:0000259" key="4">
    <source>
        <dbReference type="PROSITE" id="PS51721"/>
    </source>
</evidence>
<dbReference type="InterPro" id="IPR004881">
    <property type="entry name" value="Ribosome_biogen_GTPase_RsgA"/>
</dbReference>
<dbReference type="PROSITE" id="PS50936">
    <property type="entry name" value="ENGC_GTPASE"/>
    <property type="match status" value="1"/>
</dbReference>
<dbReference type="Gene3D" id="3.40.50.300">
    <property type="entry name" value="P-loop containing nucleotide triphosphate hydrolases"/>
    <property type="match status" value="1"/>
</dbReference>
<feature type="domain" description="EngC GTPase" evidence="3">
    <location>
        <begin position="56"/>
        <end position="205"/>
    </location>
</feature>
<feature type="non-terminal residue" evidence="5">
    <location>
        <position position="1"/>
    </location>
</feature>
<name>X0VNB2_9ZZZZ</name>
<keyword evidence="2" id="KW-0342">GTP-binding</keyword>
<evidence type="ECO:0000259" key="3">
    <source>
        <dbReference type="PROSITE" id="PS50936"/>
    </source>
</evidence>
<dbReference type="CDD" id="cd01854">
    <property type="entry name" value="YjeQ_EngC"/>
    <property type="match status" value="1"/>
</dbReference>
<dbReference type="NCBIfam" id="TIGR00157">
    <property type="entry name" value="ribosome small subunit-dependent GTPase A"/>
    <property type="match status" value="1"/>
</dbReference>
<keyword evidence="1" id="KW-0547">Nucleotide-binding</keyword>
<organism evidence="5">
    <name type="scientific">marine sediment metagenome</name>
    <dbReference type="NCBI Taxonomy" id="412755"/>
    <lineage>
        <taxon>unclassified sequences</taxon>
        <taxon>metagenomes</taxon>
        <taxon>ecological metagenomes</taxon>
    </lineage>
</organism>
<feature type="non-terminal residue" evidence="5">
    <location>
        <position position="259"/>
    </location>
</feature>
<protein>
    <recommendedName>
        <fullName evidence="6">EngC GTPase domain-containing protein</fullName>
    </recommendedName>
</protein>
<dbReference type="Gene3D" id="1.10.40.50">
    <property type="entry name" value="Probable gtpase engc, domain 3"/>
    <property type="match status" value="1"/>
</dbReference>
<evidence type="ECO:0000256" key="2">
    <source>
        <dbReference type="ARBA" id="ARBA00023134"/>
    </source>
</evidence>
<dbReference type="GO" id="GO:0005525">
    <property type="term" value="F:GTP binding"/>
    <property type="evidence" value="ECO:0007669"/>
    <property type="project" value="UniProtKB-KW"/>
</dbReference>
<dbReference type="PROSITE" id="PS51721">
    <property type="entry name" value="G_CP"/>
    <property type="match status" value="1"/>
</dbReference>
<sequence length="259" mass="29056">RYGVETNLDLPTVGDWVYVEYFNENTFAIIHNILPRKSLLKRKVAGKEIEYQPIASNIDVAFTVQSVDFDFNLRRLERYLIMINESDIKPIILLSKSDLISQENLEQEITAIKSISPDCEIISFSNKTGEGLENIQKILKPGKTYCLLGSSGVGKTTLINRLIGKNIFATEAVREKDGKGRHVTARRQLIILEQGGLIIDTPGMRELGNIGVSTGIKETFTDIFQLAQNCRFNNCTHTEEPGCSVKNAVKTGELSEKRY</sequence>
<comment type="caution">
    <text evidence="5">The sequence shown here is derived from an EMBL/GenBank/DDBJ whole genome shotgun (WGS) entry which is preliminary data.</text>
</comment>
<evidence type="ECO:0000313" key="5">
    <source>
        <dbReference type="EMBL" id="GAG19879.1"/>
    </source>
</evidence>
<dbReference type="InterPro" id="IPR030378">
    <property type="entry name" value="G_CP_dom"/>
</dbReference>
<gene>
    <name evidence="5" type="ORF">S01H1_52910</name>
</gene>
<dbReference type="GO" id="GO:0003924">
    <property type="term" value="F:GTPase activity"/>
    <property type="evidence" value="ECO:0007669"/>
    <property type="project" value="InterPro"/>
</dbReference>
<dbReference type="InterPro" id="IPR010914">
    <property type="entry name" value="RsgA_GTPase_dom"/>
</dbReference>
<evidence type="ECO:0000256" key="1">
    <source>
        <dbReference type="ARBA" id="ARBA00022741"/>
    </source>
</evidence>
<dbReference type="AlphaFoldDB" id="X0VNB2"/>
<accession>X0VNB2</accession>
<dbReference type="EMBL" id="BARS01034227">
    <property type="protein sequence ID" value="GAG19879.1"/>
    <property type="molecule type" value="Genomic_DNA"/>
</dbReference>
<reference evidence="5" key="1">
    <citation type="journal article" date="2014" name="Front. Microbiol.">
        <title>High frequency of phylogenetically diverse reductive dehalogenase-homologous genes in deep subseafloor sedimentary metagenomes.</title>
        <authorList>
            <person name="Kawai M."/>
            <person name="Futagami T."/>
            <person name="Toyoda A."/>
            <person name="Takaki Y."/>
            <person name="Nishi S."/>
            <person name="Hori S."/>
            <person name="Arai W."/>
            <person name="Tsubouchi T."/>
            <person name="Morono Y."/>
            <person name="Uchiyama I."/>
            <person name="Ito T."/>
            <person name="Fujiyama A."/>
            <person name="Inagaki F."/>
            <person name="Takami H."/>
        </authorList>
    </citation>
    <scope>NUCLEOTIDE SEQUENCE</scope>
    <source>
        <strain evidence="5">Expedition CK06-06</strain>
    </source>
</reference>
<evidence type="ECO:0008006" key="6">
    <source>
        <dbReference type="Google" id="ProtNLM"/>
    </source>
</evidence>
<dbReference type="PANTHER" id="PTHR32120">
    <property type="entry name" value="SMALL RIBOSOMAL SUBUNIT BIOGENESIS GTPASE RSGA"/>
    <property type="match status" value="1"/>
</dbReference>
<feature type="domain" description="CP-type G" evidence="4">
    <location>
        <begin position="47"/>
        <end position="207"/>
    </location>
</feature>
<proteinExistence type="predicted"/>